<dbReference type="Pfam" id="PF03793">
    <property type="entry name" value="PASTA"/>
    <property type="match status" value="1"/>
</dbReference>
<reference evidence="4" key="2">
    <citation type="submission" date="2021-04" db="EMBL/GenBank/DDBJ databases">
        <authorList>
            <person name="Gilroy R."/>
        </authorList>
    </citation>
    <scope>NUCLEOTIDE SEQUENCE</scope>
    <source>
        <strain evidence="4">5134</strain>
    </source>
</reference>
<dbReference type="PROSITE" id="PS51178">
    <property type="entry name" value="PASTA"/>
    <property type="match status" value="1"/>
</dbReference>
<keyword evidence="2" id="KW-0472">Membrane</keyword>
<dbReference type="EMBL" id="DXDA01000056">
    <property type="protein sequence ID" value="HIY69086.1"/>
    <property type="molecule type" value="Genomic_DNA"/>
</dbReference>
<comment type="caution">
    <text evidence="4">The sequence shown here is derived from an EMBL/GenBank/DDBJ whole genome shotgun (WGS) entry which is preliminary data.</text>
</comment>
<name>A0A9D1Z3Y5_9BACT</name>
<evidence type="ECO:0000256" key="2">
    <source>
        <dbReference type="SAM" id="Phobius"/>
    </source>
</evidence>
<keyword evidence="2" id="KW-1133">Transmembrane helix</keyword>
<reference evidence="4" key="1">
    <citation type="journal article" date="2021" name="PeerJ">
        <title>Extensive microbial diversity within the chicken gut microbiome revealed by metagenomics and culture.</title>
        <authorList>
            <person name="Gilroy R."/>
            <person name="Ravi A."/>
            <person name="Getino M."/>
            <person name="Pursley I."/>
            <person name="Horton D.L."/>
            <person name="Alikhan N.F."/>
            <person name="Baker D."/>
            <person name="Gharbi K."/>
            <person name="Hall N."/>
            <person name="Watson M."/>
            <person name="Adriaenssens E.M."/>
            <person name="Foster-Nyarko E."/>
            <person name="Jarju S."/>
            <person name="Secka A."/>
            <person name="Antonio M."/>
            <person name="Oren A."/>
            <person name="Chaudhuri R.R."/>
            <person name="La Ragione R."/>
            <person name="Hildebrand F."/>
            <person name="Pallen M.J."/>
        </authorList>
    </citation>
    <scope>NUCLEOTIDE SEQUENCE</scope>
    <source>
        <strain evidence="4">5134</strain>
    </source>
</reference>
<evidence type="ECO:0000313" key="4">
    <source>
        <dbReference type="EMBL" id="HIY69086.1"/>
    </source>
</evidence>
<gene>
    <name evidence="4" type="ORF">H9828_06690</name>
</gene>
<evidence type="ECO:0000259" key="3">
    <source>
        <dbReference type="PROSITE" id="PS51178"/>
    </source>
</evidence>
<sequence>MQKPASIFARIREHKLLWNLLVIAAIILVMAVAAHLLMQIGTRHGARRTVPDFSGIPLPEAQRIARKYDLKLHINDSLFVPAYEGGIVLDQLPEGGVEVKPGRTVYITINSFRQKMVPVPYVAGRSLRQAKNMLEIAGLGIDELIYRPDIATNYVLEEYCGGKPVQQNSRIEAEMGSGVTLYVGVEEGYASTIVPQVVGQPLAQAKGRLWELGLNIGRIDFDEGINLLNQKDARVYIQVPGAEHAAALGSRVDLRLTLDDDKLAEHRATAEKQAAAAAEARRAEELAESDSLARISLEEALAEPAREMESPEAHRTNDDNEGFFD</sequence>
<feature type="region of interest" description="Disordered" evidence="1">
    <location>
        <begin position="298"/>
        <end position="325"/>
    </location>
</feature>
<feature type="domain" description="PASTA" evidence="3">
    <location>
        <begin position="45"/>
        <end position="111"/>
    </location>
</feature>
<dbReference type="SMART" id="SM00740">
    <property type="entry name" value="PASTA"/>
    <property type="match status" value="3"/>
</dbReference>
<dbReference type="InterPro" id="IPR005543">
    <property type="entry name" value="PASTA_dom"/>
</dbReference>
<dbReference type="Proteomes" id="UP000886844">
    <property type="component" value="Unassembled WGS sequence"/>
</dbReference>
<feature type="compositionally biased region" description="Basic and acidic residues" evidence="1">
    <location>
        <begin position="304"/>
        <end position="318"/>
    </location>
</feature>
<evidence type="ECO:0000313" key="5">
    <source>
        <dbReference type="Proteomes" id="UP000886844"/>
    </source>
</evidence>
<dbReference type="AlphaFoldDB" id="A0A9D1Z3Y5"/>
<protein>
    <submittedName>
        <fullName evidence="4">PASTA domain-containing protein</fullName>
    </submittedName>
</protein>
<organism evidence="4 5">
    <name type="scientific">Candidatus Alistipes intestinigallinarum</name>
    <dbReference type="NCBI Taxonomy" id="2838440"/>
    <lineage>
        <taxon>Bacteria</taxon>
        <taxon>Pseudomonadati</taxon>
        <taxon>Bacteroidota</taxon>
        <taxon>Bacteroidia</taxon>
        <taxon>Bacteroidales</taxon>
        <taxon>Rikenellaceae</taxon>
        <taxon>Alistipes</taxon>
    </lineage>
</organism>
<evidence type="ECO:0000256" key="1">
    <source>
        <dbReference type="SAM" id="MobiDB-lite"/>
    </source>
</evidence>
<accession>A0A9D1Z3Y5</accession>
<dbReference type="Gene3D" id="3.30.10.20">
    <property type="match status" value="3"/>
</dbReference>
<proteinExistence type="predicted"/>
<dbReference type="CDD" id="cd06577">
    <property type="entry name" value="PASTA_pknB"/>
    <property type="match status" value="2"/>
</dbReference>
<dbReference type="SUPFAM" id="SSF54184">
    <property type="entry name" value="Penicillin-binding protein 2x (pbp-2x), c-terminal domain"/>
    <property type="match status" value="1"/>
</dbReference>
<feature type="transmembrane region" description="Helical" evidence="2">
    <location>
        <begin position="16"/>
        <end position="38"/>
    </location>
</feature>
<keyword evidence="2" id="KW-0812">Transmembrane</keyword>